<evidence type="ECO:0000313" key="4">
    <source>
        <dbReference type="EMBL" id="MQM14989.1"/>
    </source>
</evidence>
<gene>
    <name evidence="4" type="ORF">Taro_047927</name>
</gene>
<evidence type="ECO:0000256" key="1">
    <source>
        <dbReference type="ARBA" id="ARBA00022801"/>
    </source>
</evidence>
<feature type="region of interest" description="Disordered" evidence="2">
    <location>
        <begin position="167"/>
        <end position="193"/>
    </location>
</feature>
<dbReference type="AlphaFoldDB" id="A0A843WX77"/>
<dbReference type="Pfam" id="PF02018">
    <property type="entry name" value="CBM_4_9"/>
    <property type="match status" value="1"/>
</dbReference>
<keyword evidence="1" id="KW-0378">Hydrolase</keyword>
<reference evidence="4" key="1">
    <citation type="submission" date="2017-07" db="EMBL/GenBank/DDBJ databases">
        <title>Taro Niue Genome Assembly and Annotation.</title>
        <authorList>
            <person name="Atibalentja N."/>
            <person name="Keating K."/>
            <person name="Fields C.J."/>
        </authorList>
    </citation>
    <scope>NUCLEOTIDE SEQUENCE</scope>
    <source>
        <strain evidence="4">Niue_2</strain>
        <tissue evidence="4">Leaf</tissue>
    </source>
</reference>
<dbReference type="EMBL" id="NMUH01006315">
    <property type="protein sequence ID" value="MQM14989.1"/>
    <property type="molecule type" value="Genomic_DNA"/>
</dbReference>
<accession>A0A843WX77</accession>
<name>A0A843WX77_COLES</name>
<evidence type="ECO:0000259" key="3">
    <source>
        <dbReference type="Pfam" id="PF02018"/>
    </source>
</evidence>
<evidence type="ECO:0000313" key="5">
    <source>
        <dbReference type="Proteomes" id="UP000652761"/>
    </source>
</evidence>
<comment type="caution">
    <text evidence="4">The sequence shown here is derived from an EMBL/GenBank/DDBJ whole genome shotgun (WGS) entry which is preliminary data.</text>
</comment>
<proteinExistence type="predicted"/>
<dbReference type="InterPro" id="IPR008979">
    <property type="entry name" value="Galactose-bd-like_sf"/>
</dbReference>
<protein>
    <recommendedName>
        <fullName evidence="3">CBM-cenC domain-containing protein</fullName>
    </recommendedName>
</protein>
<dbReference type="SUPFAM" id="SSF49785">
    <property type="entry name" value="Galactose-binding domain-like"/>
    <property type="match status" value="1"/>
</dbReference>
<dbReference type="Gene3D" id="2.60.120.260">
    <property type="entry name" value="Galactose-binding domain-like"/>
    <property type="match status" value="1"/>
</dbReference>
<dbReference type="GO" id="GO:0016798">
    <property type="term" value="F:hydrolase activity, acting on glycosyl bonds"/>
    <property type="evidence" value="ECO:0007669"/>
    <property type="project" value="InterPro"/>
</dbReference>
<feature type="domain" description="CBM-cenC" evidence="3">
    <location>
        <begin position="67"/>
        <end position="160"/>
    </location>
</feature>
<dbReference type="InterPro" id="IPR003305">
    <property type="entry name" value="CenC_carb-bd"/>
</dbReference>
<evidence type="ECO:0000256" key="2">
    <source>
        <dbReference type="SAM" id="MobiDB-lite"/>
    </source>
</evidence>
<dbReference type="OrthoDB" id="1710183at2759"/>
<sequence>MHKSTSIVNTAQQHTVPTRQKYLLPGCTRRWKTLVWTKTLAKDQPLLVGSQMTERMELGPPNTLTHNIILNHDFSEGLLSWHPNSCEAYVVPPGTPNSIASKSGQYYAVVTKRTESWQGLEQDVTGQVSPGSTYTVSAIVRVRGALEGSTDIQAMVLLQHRKNNQIDPGIALGRSRSDPDRISRSSRPTESLI</sequence>
<keyword evidence="5" id="KW-1185">Reference proteome</keyword>
<dbReference type="Proteomes" id="UP000652761">
    <property type="component" value="Unassembled WGS sequence"/>
</dbReference>
<organism evidence="4 5">
    <name type="scientific">Colocasia esculenta</name>
    <name type="common">Wild taro</name>
    <name type="synonym">Arum esculentum</name>
    <dbReference type="NCBI Taxonomy" id="4460"/>
    <lineage>
        <taxon>Eukaryota</taxon>
        <taxon>Viridiplantae</taxon>
        <taxon>Streptophyta</taxon>
        <taxon>Embryophyta</taxon>
        <taxon>Tracheophyta</taxon>
        <taxon>Spermatophyta</taxon>
        <taxon>Magnoliopsida</taxon>
        <taxon>Liliopsida</taxon>
        <taxon>Araceae</taxon>
        <taxon>Aroideae</taxon>
        <taxon>Colocasieae</taxon>
        <taxon>Colocasia</taxon>
    </lineage>
</organism>